<evidence type="ECO:0000313" key="9">
    <source>
        <dbReference type="RefSeq" id="XP_008792127.2"/>
    </source>
</evidence>
<evidence type="ECO:0000256" key="6">
    <source>
        <dbReference type="SAM" id="Phobius"/>
    </source>
</evidence>
<dbReference type="GeneID" id="103708814"/>
<feature type="region of interest" description="Disordered" evidence="5">
    <location>
        <begin position="307"/>
        <end position="349"/>
    </location>
</feature>
<dbReference type="KEGG" id="pda:103708814"/>
<feature type="transmembrane region" description="Helical" evidence="6">
    <location>
        <begin position="78"/>
        <end position="97"/>
    </location>
</feature>
<evidence type="ECO:0000259" key="7">
    <source>
        <dbReference type="Pfam" id="PF03151"/>
    </source>
</evidence>
<evidence type="ECO:0000256" key="4">
    <source>
        <dbReference type="ARBA" id="ARBA00023136"/>
    </source>
</evidence>
<evidence type="ECO:0000256" key="3">
    <source>
        <dbReference type="ARBA" id="ARBA00022989"/>
    </source>
</evidence>
<feature type="transmembrane region" description="Helical" evidence="6">
    <location>
        <begin position="187"/>
        <end position="207"/>
    </location>
</feature>
<dbReference type="PANTHER" id="PTHR11132">
    <property type="entry name" value="SOLUTE CARRIER FAMILY 35"/>
    <property type="match status" value="1"/>
</dbReference>
<feature type="transmembrane region" description="Helical" evidence="6">
    <location>
        <begin position="131"/>
        <end position="149"/>
    </location>
</feature>
<keyword evidence="4 6" id="KW-0472">Membrane</keyword>
<dbReference type="RefSeq" id="XP_008792127.2">
    <property type="nucleotide sequence ID" value="XM_008793905.4"/>
</dbReference>
<evidence type="ECO:0000313" key="10">
    <source>
        <dbReference type="RefSeq" id="XP_008792128.2"/>
    </source>
</evidence>
<keyword evidence="2 6" id="KW-0812">Transmembrane</keyword>
<evidence type="ECO:0000256" key="2">
    <source>
        <dbReference type="ARBA" id="ARBA00022692"/>
    </source>
</evidence>
<dbReference type="GO" id="GO:0016020">
    <property type="term" value="C:membrane"/>
    <property type="evidence" value="ECO:0007669"/>
    <property type="project" value="UniProtKB-SubCell"/>
</dbReference>
<evidence type="ECO:0000313" key="8">
    <source>
        <dbReference type="Proteomes" id="UP000228380"/>
    </source>
</evidence>
<feature type="transmembrane region" description="Helical" evidence="6">
    <location>
        <begin position="257"/>
        <end position="278"/>
    </location>
</feature>
<organism evidence="8 10">
    <name type="scientific">Phoenix dactylifera</name>
    <name type="common">Date palm</name>
    <dbReference type="NCBI Taxonomy" id="42345"/>
    <lineage>
        <taxon>Eukaryota</taxon>
        <taxon>Viridiplantae</taxon>
        <taxon>Streptophyta</taxon>
        <taxon>Embryophyta</taxon>
        <taxon>Tracheophyta</taxon>
        <taxon>Spermatophyta</taxon>
        <taxon>Magnoliopsida</taxon>
        <taxon>Liliopsida</taxon>
        <taxon>Arecaceae</taxon>
        <taxon>Coryphoideae</taxon>
        <taxon>Phoeniceae</taxon>
        <taxon>Phoenix</taxon>
    </lineage>
</organism>
<dbReference type="InterPro" id="IPR004853">
    <property type="entry name" value="Sugar_P_trans_dom"/>
</dbReference>
<gene>
    <name evidence="9 10" type="primary">LOC103708814</name>
</gene>
<feature type="transmembrane region" description="Helical" evidence="6">
    <location>
        <begin position="227"/>
        <end position="250"/>
    </location>
</feature>
<evidence type="ECO:0000256" key="1">
    <source>
        <dbReference type="ARBA" id="ARBA00004141"/>
    </source>
</evidence>
<protein>
    <submittedName>
        <fullName evidence="9 10">GDP-fucose transporter 1-like</fullName>
    </submittedName>
</protein>
<comment type="subcellular location">
    <subcellularLocation>
        <location evidence="1">Membrane</location>
        <topology evidence="1">Multi-pass membrane protein</topology>
    </subcellularLocation>
</comment>
<sequence>MAAIRLEAQYYATSSLVVGYALCSSLLSIINKFAITKFNYPGLLTALQYLTSSLGVWVLGKLGLLYHDPFTFETAKKFFPAATIFYLAIFTNTNLLRHANVDTFIMFRSLTPLLVAIADTFFRKQPCPTKLTFLSLVIILGGAVGYVMTDSAFTLTAYSWAVAYLVTITTEMVYIKHMVTNMGLNTWGFVLYNNLLSLMMAPVFWFLTGEYADVFRAVGSSSETLFGFTASVAVSVSCVFGLLISFFGFAARKAISATAFTVTGVVNKFLTVAINVLIWDKHASPVGLICLLFTLVGGVLYQQSVTSRGRSPSSQHDSTASRQINSGVEGSGSEDENQSLVVSGKDSKV</sequence>
<dbReference type="RefSeq" id="XP_008792128.2">
    <property type="nucleotide sequence ID" value="XM_008793906.4"/>
</dbReference>
<reference evidence="9 10" key="2">
    <citation type="submission" date="2025-04" db="UniProtKB">
        <authorList>
            <consortium name="RefSeq"/>
        </authorList>
    </citation>
    <scope>IDENTIFICATION</scope>
    <source>
        <tissue evidence="9 10">Young leaves</tissue>
    </source>
</reference>
<feature type="transmembrane region" description="Helical" evidence="6">
    <location>
        <begin position="12"/>
        <end position="34"/>
    </location>
</feature>
<reference evidence="8" key="1">
    <citation type="journal article" date="2019" name="Nat. Commun.">
        <title>Genome-wide association mapping of date palm fruit traits.</title>
        <authorList>
            <person name="Hazzouri K.M."/>
            <person name="Gros-Balthazard M."/>
            <person name="Flowers J.M."/>
            <person name="Copetti D."/>
            <person name="Lemansour A."/>
            <person name="Lebrun M."/>
            <person name="Masmoudi K."/>
            <person name="Ferrand S."/>
            <person name="Dhar M.I."/>
            <person name="Fresquez Z.A."/>
            <person name="Rosas U."/>
            <person name="Zhang J."/>
            <person name="Talag J."/>
            <person name="Lee S."/>
            <person name="Kudrna D."/>
            <person name="Powell R.F."/>
            <person name="Leitch I.J."/>
            <person name="Krueger R.R."/>
            <person name="Wing R.A."/>
            <person name="Amiri K.M.A."/>
            <person name="Purugganan M.D."/>
        </authorList>
    </citation>
    <scope>NUCLEOTIDE SEQUENCE [LARGE SCALE GENOMIC DNA]</scope>
    <source>
        <strain evidence="8">cv. Khalas</strain>
    </source>
</reference>
<dbReference type="InterPro" id="IPR050186">
    <property type="entry name" value="TPT_transporter"/>
</dbReference>
<feature type="transmembrane region" description="Helical" evidence="6">
    <location>
        <begin position="155"/>
        <end position="175"/>
    </location>
</feature>
<proteinExistence type="predicted"/>
<feature type="transmembrane region" description="Helical" evidence="6">
    <location>
        <begin position="46"/>
        <end position="66"/>
    </location>
</feature>
<dbReference type="AlphaFoldDB" id="A0A8B7C5B8"/>
<accession>A0A8B7C5B8</accession>
<evidence type="ECO:0000256" key="5">
    <source>
        <dbReference type="SAM" id="MobiDB-lite"/>
    </source>
</evidence>
<keyword evidence="8" id="KW-1185">Reference proteome</keyword>
<dbReference type="Pfam" id="PF03151">
    <property type="entry name" value="TPT"/>
    <property type="match status" value="1"/>
</dbReference>
<feature type="compositionally biased region" description="Polar residues" evidence="5">
    <location>
        <begin position="307"/>
        <end position="328"/>
    </location>
</feature>
<dbReference type="Proteomes" id="UP000228380">
    <property type="component" value="Chromosome 8"/>
</dbReference>
<name>A0A8B7C5B8_PHODC</name>
<dbReference type="OrthoDB" id="417037at2759"/>
<feature type="domain" description="Sugar phosphate transporter" evidence="7">
    <location>
        <begin position="22"/>
        <end position="301"/>
    </location>
</feature>
<keyword evidence="3 6" id="KW-1133">Transmembrane helix</keyword>
<feature type="transmembrane region" description="Helical" evidence="6">
    <location>
        <begin position="284"/>
        <end position="301"/>
    </location>
</feature>